<protein>
    <submittedName>
        <fullName evidence="3">Glycosyltransferase family 4 protein</fullName>
    </submittedName>
</protein>
<organism evidence="3 4">
    <name type="scientific">Bizionia saleffrena</name>
    <dbReference type="NCBI Taxonomy" id="291189"/>
    <lineage>
        <taxon>Bacteria</taxon>
        <taxon>Pseudomonadati</taxon>
        <taxon>Bacteroidota</taxon>
        <taxon>Flavobacteriia</taxon>
        <taxon>Flavobacteriales</taxon>
        <taxon>Flavobacteriaceae</taxon>
        <taxon>Bizionia</taxon>
    </lineage>
</organism>
<dbReference type="Proteomes" id="UP000323324">
    <property type="component" value="Unassembled WGS sequence"/>
</dbReference>
<keyword evidence="4" id="KW-1185">Reference proteome</keyword>
<name>A0A8H2LF39_9FLAO</name>
<keyword evidence="3" id="KW-0808">Transferase</keyword>
<dbReference type="SUPFAM" id="SSF53756">
    <property type="entry name" value="UDP-Glycosyltransferase/glycogen phosphorylase"/>
    <property type="match status" value="1"/>
</dbReference>
<dbReference type="AlphaFoldDB" id="A0A8H2LF39"/>
<evidence type="ECO:0000259" key="1">
    <source>
        <dbReference type="Pfam" id="PF00534"/>
    </source>
</evidence>
<feature type="domain" description="Glycosyl transferase family 1" evidence="1">
    <location>
        <begin position="177"/>
        <end position="331"/>
    </location>
</feature>
<dbReference type="Gene3D" id="3.40.50.2000">
    <property type="entry name" value="Glycogen Phosphorylase B"/>
    <property type="match status" value="2"/>
</dbReference>
<dbReference type="InterPro" id="IPR028098">
    <property type="entry name" value="Glyco_trans_4-like_N"/>
</dbReference>
<dbReference type="Pfam" id="PF13439">
    <property type="entry name" value="Glyco_transf_4"/>
    <property type="match status" value="1"/>
</dbReference>
<dbReference type="EMBL" id="VSKM01000001">
    <property type="protein sequence ID" value="TYB80153.1"/>
    <property type="molecule type" value="Genomic_DNA"/>
</dbReference>
<proteinExistence type="predicted"/>
<evidence type="ECO:0000313" key="4">
    <source>
        <dbReference type="Proteomes" id="UP000323324"/>
    </source>
</evidence>
<dbReference type="PANTHER" id="PTHR12526:SF630">
    <property type="entry name" value="GLYCOSYLTRANSFERASE"/>
    <property type="match status" value="1"/>
</dbReference>
<dbReference type="InterPro" id="IPR001296">
    <property type="entry name" value="Glyco_trans_1"/>
</dbReference>
<dbReference type="Pfam" id="PF00534">
    <property type="entry name" value="Glycos_transf_1"/>
    <property type="match status" value="1"/>
</dbReference>
<comment type="caution">
    <text evidence="3">The sequence shown here is derived from an EMBL/GenBank/DDBJ whole genome shotgun (WGS) entry which is preliminary data.</text>
</comment>
<gene>
    <name evidence="3" type="ORF">ES676_00345</name>
</gene>
<accession>A0A8H2LF39</accession>
<reference evidence="3 4" key="1">
    <citation type="submission" date="2019-08" db="EMBL/GenBank/DDBJ databases">
        <title>Genomes of Antarctic Bizionia species.</title>
        <authorList>
            <person name="Bowman J.P."/>
        </authorList>
    </citation>
    <scope>NUCLEOTIDE SEQUENCE [LARGE SCALE GENOMIC DNA]</scope>
    <source>
        <strain evidence="3 4">HFD</strain>
    </source>
</reference>
<evidence type="ECO:0000313" key="3">
    <source>
        <dbReference type="EMBL" id="TYB80153.1"/>
    </source>
</evidence>
<evidence type="ECO:0000259" key="2">
    <source>
        <dbReference type="Pfam" id="PF13439"/>
    </source>
</evidence>
<dbReference type="GO" id="GO:0016757">
    <property type="term" value="F:glycosyltransferase activity"/>
    <property type="evidence" value="ECO:0007669"/>
    <property type="project" value="InterPro"/>
</dbReference>
<sequence length="358" mass="40136">MRVLQLIDSLEAGGAERVAVNVANGLASRIEQSFLCATRKEGTLKETISKEVEYLFLDKQRTVDFKAVVRLLRYVQSQNIDIIHAHSSSFFLATMVKLLHRKVTIVWHDHYGESEFLDDRPTKILAICSRYFTHSIAVNTSLETWASQRFKGVPTSYVPNFAVQNYATPQTVLEGVTGKRVLHLANLRAQKDHITLIKAFKHVLEACPDWTLHLVGKDFNDAYSASIKSTLKRLELEQSVFIYGSRNDSDAIIKQSSLGVLSSASEGLPIALLEYGLHGLPVVSTQVGDCERLIRNGDTGCLVPSQNEQALAKALILLMKNENLRLSYSKNLNAHIATHFSEEFVFKKLLSIYKRCLS</sequence>
<feature type="domain" description="Glycosyltransferase subfamily 4-like N-terminal" evidence="2">
    <location>
        <begin position="13"/>
        <end position="160"/>
    </location>
</feature>
<dbReference type="RefSeq" id="WP_148368045.1">
    <property type="nucleotide sequence ID" value="NZ_VSKM01000001.1"/>
</dbReference>
<dbReference type="PANTHER" id="PTHR12526">
    <property type="entry name" value="GLYCOSYLTRANSFERASE"/>
    <property type="match status" value="1"/>
</dbReference>